<evidence type="ECO:0000313" key="2">
    <source>
        <dbReference type="EMBL" id="ROW06862.1"/>
    </source>
</evidence>
<name>A0A423WUF3_9PEZI</name>
<organism evidence="2 3">
    <name type="scientific">Cytospora schulzeri</name>
    <dbReference type="NCBI Taxonomy" id="448051"/>
    <lineage>
        <taxon>Eukaryota</taxon>
        <taxon>Fungi</taxon>
        <taxon>Dikarya</taxon>
        <taxon>Ascomycota</taxon>
        <taxon>Pezizomycotina</taxon>
        <taxon>Sordariomycetes</taxon>
        <taxon>Sordariomycetidae</taxon>
        <taxon>Diaporthales</taxon>
        <taxon>Cytosporaceae</taxon>
        <taxon>Cytospora</taxon>
    </lineage>
</organism>
<dbReference type="EMBL" id="LKEA01000009">
    <property type="protein sequence ID" value="ROW06862.1"/>
    <property type="molecule type" value="Genomic_DNA"/>
</dbReference>
<keyword evidence="3" id="KW-1185">Reference proteome</keyword>
<dbReference type="Proteomes" id="UP000283895">
    <property type="component" value="Unassembled WGS sequence"/>
</dbReference>
<sequence>MAGSPLVLRTKSVPNCQDCPTDSPINVGGSSQTSGVSDPVPTSTKKNERGIPSYLCIPITVFFLDALCTITYEGYNEYINGRGSDTAPAGGTVRPHGSPTAGTVDSLSMLPEVRSPLRGLEGSFFGAVPDSQIADHRE</sequence>
<evidence type="ECO:0000256" key="1">
    <source>
        <dbReference type="SAM" id="MobiDB-lite"/>
    </source>
</evidence>
<feature type="compositionally biased region" description="Polar residues" evidence="1">
    <location>
        <begin position="13"/>
        <end position="44"/>
    </location>
</feature>
<dbReference type="AlphaFoldDB" id="A0A423WUF3"/>
<protein>
    <submittedName>
        <fullName evidence="2">Uncharacterized protein</fullName>
    </submittedName>
</protein>
<gene>
    <name evidence="2" type="ORF">VMCG_04103</name>
</gene>
<comment type="caution">
    <text evidence="2">The sequence shown here is derived from an EMBL/GenBank/DDBJ whole genome shotgun (WGS) entry which is preliminary data.</text>
</comment>
<feature type="region of interest" description="Disordered" evidence="1">
    <location>
        <begin position="13"/>
        <end position="49"/>
    </location>
</feature>
<proteinExistence type="predicted"/>
<feature type="region of interest" description="Disordered" evidence="1">
    <location>
        <begin position="81"/>
        <end position="105"/>
    </location>
</feature>
<reference evidence="2 3" key="1">
    <citation type="submission" date="2015-09" db="EMBL/GenBank/DDBJ databases">
        <title>Host preference determinants of Valsa canker pathogens revealed by comparative genomics.</title>
        <authorList>
            <person name="Yin Z."/>
            <person name="Huang L."/>
        </authorList>
    </citation>
    <scope>NUCLEOTIDE SEQUENCE [LARGE SCALE GENOMIC DNA]</scope>
    <source>
        <strain evidence="2 3">03-1</strain>
    </source>
</reference>
<accession>A0A423WUF3</accession>
<evidence type="ECO:0000313" key="3">
    <source>
        <dbReference type="Proteomes" id="UP000283895"/>
    </source>
</evidence>